<accession>A0A425DK33</accession>
<organism evidence="2 3">
    <name type="scientific">Aphanomyces astaci</name>
    <name type="common">Crayfish plague agent</name>
    <dbReference type="NCBI Taxonomy" id="112090"/>
    <lineage>
        <taxon>Eukaryota</taxon>
        <taxon>Sar</taxon>
        <taxon>Stramenopiles</taxon>
        <taxon>Oomycota</taxon>
        <taxon>Saprolegniomycetes</taxon>
        <taxon>Saprolegniales</taxon>
        <taxon>Verrucalvaceae</taxon>
        <taxon>Aphanomyces</taxon>
    </lineage>
</organism>
<comment type="caution">
    <text evidence="2">The sequence shown here is derived from an EMBL/GenBank/DDBJ whole genome shotgun (WGS) entry which is preliminary data.</text>
</comment>
<evidence type="ECO:0000313" key="2">
    <source>
        <dbReference type="EMBL" id="RQM29525.1"/>
    </source>
</evidence>
<keyword evidence="3" id="KW-1185">Reference proteome</keyword>
<reference evidence="2" key="1">
    <citation type="submission" date="2018-07" db="EMBL/GenBank/DDBJ databases">
        <title>Annotation of Aphanomyces astaci genome assembly.</title>
        <authorList>
            <person name="Studholme D.J."/>
        </authorList>
    </citation>
    <scope>NUCLEOTIDE SEQUENCE [LARGE SCALE GENOMIC DNA]</scope>
    <source>
        <strain evidence="2">Pc</strain>
    </source>
</reference>
<dbReference type="SUPFAM" id="SSF117892">
    <property type="entry name" value="Band 7/SPFH domain"/>
    <property type="match status" value="1"/>
</dbReference>
<dbReference type="SMART" id="SM00244">
    <property type="entry name" value="PHB"/>
    <property type="match status" value="1"/>
</dbReference>
<name>A0A425DK33_APHAT</name>
<evidence type="ECO:0000259" key="1">
    <source>
        <dbReference type="SMART" id="SM00244"/>
    </source>
</evidence>
<dbReference type="InterPro" id="IPR050710">
    <property type="entry name" value="Band7/mec-2_domain"/>
</dbReference>
<dbReference type="VEuPathDB" id="FungiDB:H257_01639"/>
<dbReference type="Proteomes" id="UP000284702">
    <property type="component" value="Unassembled WGS sequence"/>
</dbReference>
<dbReference type="Gene3D" id="3.30.479.30">
    <property type="entry name" value="Band 7 domain"/>
    <property type="match status" value="1"/>
</dbReference>
<dbReference type="PANTHER" id="PTHR43327">
    <property type="entry name" value="STOMATIN-LIKE PROTEIN 2, MITOCHONDRIAL"/>
    <property type="match status" value="1"/>
</dbReference>
<dbReference type="PANTHER" id="PTHR43327:SF8">
    <property type="entry name" value="BAND 7 DOMAIN-CONTAINING PROTEIN"/>
    <property type="match status" value="1"/>
</dbReference>
<dbReference type="EMBL" id="MZMZ02001292">
    <property type="protein sequence ID" value="RQM29525.1"/>
    <property type="molecule type" value="Genomic_DNA"/>
</dbReference>
<proteinExistence type="predicted"/>
<dbReference type="InterPro" id="IPR001107">
    <property type="entry name" value="Band_7"/>
</dbReference>
<dbReference type="Pfam" id="PF01145">
    <property type="entry name" value="Band_7"/>
    <property type="match status" value="1"/>
</dbReference>
<dbReference type="InterPro" id="IPR036013">
    <property type="entry name" value="Band_7/SPFH_dom_sf"/>
</dbReference>
<protein>
    <recommendedName>
        <fullName evidence="1">Band 7 domain-containing protein</fullName>
    </recommendedName>
</protein>
<dbReference type="AlphaFoldDB" id="A0A425DK33"/>
<gene>
    <name evidence="2" type="ORF">B5M09_012049</name>
</gene>
<evidence type="ECO:0000313" key="3">
    <source>
        <dbReference type="Proteomes" id="UP000284702"/>
    </source>
</evidence>
<sequence length="394" mass="43922">MASFSTQHPRQTVVVQATIRKPLHAESHFNKKTKDGSIPLVLVPTYPHFCDTFVRIPSGVWVLYQRWNAHAGMLEPGLIPVWAAYNRVSHIVTKHAVAYSAPVERCPTSDNVMVDIDISINFQIGPSADDAVKFVYMLGAQRFNELISMLTAEGIRGLVHSVRHDQVHDLREEFASGMKRDLNHKLVAYGVVIHNVKVTNVALPTRLSATLEKTTAFKTKMEEQEKKHENDMRILLNDETKLLTAIQKANDRNLLLGSESTMEVMCIHQTAKYNALVLQTAGKRDIAFATATAAATMKRNDAMMLLVAAQREYEQRVNAEQIKQQAMFDVASKTAAGLLAAADAEAKSADALTVKRQFEYAFRKNQVDQQLVGRAKMVISGDNGEALIRRLVDV</sequence>
<feature type="domain" description="Band 7" evidence="1">
    <location>
        <begin position="51"/>
        <end position="221"/>
    </location>
</feature>